<feature type="transmembrane region" description="Helical" evidence="1">
    <location>
        <begin position="32"/>
        <end position="49"/>
    </location>
</feature>
<name>A0AAN4Z9P7_9BILA</name>
<feature type="non-terminal residue" evidence="2">
    <location>
        <position position="1"/>
    </location>
</feature>
<protein>
    <submittedName>
        <fullName evidence="2">Uncharacterized protein</fullName>
    </submittedName>
</protein>
<reference evidence="3" key="1">
    <citation type="submission" date="2022-10" db="EMBL/GenBank/DDBJ databases">
        <title>Genome assembly of Pristionchus species.</title>
        <authorList>
            <person name="Yoshida K."/>
            <person name="Sommer R.J."/>
        </authorList>
    </citation>
    <scope>NUCLEOTIDE SEQUENCE [LARGE SCALE GENOMIC DNA]</scope>
    <source>
        <strain evidence="3">RS5460</strain>
    </source>
</reference>
<comment type="caution">
    <text evidence="2">The sequence shown here is derived from an EMBL/GenBank/DDBJ whole genome shotgun (WGS) entry which is preliminary data.</text>
</comment>
<keyword evidence="1" id="KW-0472">Membrane</keyword>
<gene>
    <name evidence="2" type="ORF">PMAYCL1PPCAC_05216</name>
</gene>
<evidence type="ECO:0000313" key="2">
    <source>
        <dbReference type="EMBL" id="GMR35021.1"/>
    </source>
</evidence>
<keyword evidence="3" id="KW-1185">Reference proteome</keyword>
<evidence type="ECO:0000256" key="1">
    <source>
        <dbReference type="SAM" id="Phobius"/>
    </source>
</evidence>
<sequence>VARSLPHPFSLYLFIVDNPRSDLFATRFWKNVRMRVIGFILIMIVANLFKKYSETVTFVHKLNVVATGMIKLSCQKTYCSFR</sequence>
<dbReference type="EMBL" id="BTRK01000002">
    <property type="protein sequence ID" value="GMR35021.1"/>
    <property type="molecule type" value="Genomic_DNA"/>
</dbReference>
<organism evidence="2 3">
    <name type="scientific">Pristionchus mayeri</name>
    <dbReference type="NCBI Taxonomy" id="1317129"/>
    <lineage>
        <taxon>Eukaryota</taxon>
        <taxon>Metazoa</taxon>
        <taxon>Ecdysozoa</taxon>
        <taxon>Nematoda</taxon>
        <taxon>Chromadorea</taxon>
        <taxon>Rhabditida</taxon>
        <taxon>Rhabditina</taxon>
        <taxon>Diplogasteromorpha</taxon>
        <taxon>Diplogasteroidea</taxon>
        <taxon>Neodiplogasteridae</taxon>
        <taxon>Pristionchus</taxon>
    </lineage>
</organism>
<evidence type="ECO:0000313" key="3">
    <source>
        <dbReference type="Proteomes" id="UP001328107"/>
    </source>
</evidence>
<proteinExistence type="predicted"/>
<keyword evidence="1" id="KW-0812">Transmembrane</keyword>
<dbReference type="Proteomes" id="UP001328107">
    <property type="component" value="Unassembled WGS sequence"/>
</dbReference>
<keyword evidence="1" id="KW-1133">Transmembrane helix</keyword>
<accession>A0AAN4Z9P7</accession>
<dbReference type="AlphaFoldDB" id="A0AAN4Z9P7"/>